<name>A0A195FY77_9HYME</name>
<evidence type="ECO:0000313" key="2">
    <source>
        <dbReference type="Proteomes" id="UP000078541"/>
    </source>
</evidence>
<gene>
    <name evidence="1" type="ORF">ALC56_00240</name>
</gene>
<accession>A0A195FY77</accession>
<dbReference type="AlphaFoldDB" id="A0A195FY77"/>
<sequence length="54" mass="5686">QELCVHGGDTESDGSLAKPVATHLNTSSCLSHLFQAIENFLAISAARLGGPRHQ</sequence>
<feature type="non-terminal residue" evidence="1">
    <location>
        <position position="1"/>
    </location>
</feature>
<protein>
    <submittedName>
        <fullName evidence="1">Uncharacterized protein</fullName>
    </submittedName>
</protein>
<proteinExistence type="predicted"/>
<keyword evidence="2" id="KW-1185">Reference proteome</keyword>
<organism evidence="1 2">
    <name type="scientific">Trachymyrmex septentrionalis</name>
    <dbReference type="NCBI Taxonomy" id="34720"/>
    <lineage>
        <taxon>Eukaryota</taxon>
        <taxon>Metazoa</taxon>
        <taxon>Ecdysozoa</taxon>
        <taxon>Arthropoda</taxon>
        <taxon>Hexapoda</taxon>
        <taxon>Insecta</taxon>
        <taxon>Pterygota</taxon>
        <taxon>Neoptera</taxon>
        <taxon>Endopterygota</taxon>
        <taxon>Hymenoptera</taxon>
        <taxon>Apocrita</taxon>
        <taxon>Aculeata</taxon>
        <taxon>Formicoidea</taxon>
        <taxon>Formicidae</taxon>
        <taxon>Myrmicinae</taxon>
        <taxon>Trachymyrmex</taxon>
    </lineage>
</organism>
<evidence type="ECO:0000313" key="1">
    <source>
        <dbReference type="EMBL" id="KYN45393.1"/>
    </source>
</evidence>
<reference evidence="1 2" key="1">
    <citation type="submission" date="2016-03" db="EMBL/GenBank/DDBJ databases">
        <title>Trachymyrmex septentrionalis WGS genome.</title>
        <authorList>
            <person name="Nygaard S."/>
            <person name="Hu H."/>
            <person name="Boomsma J."/>
            <person name="Zhang G."/>
        </authorList>
    </citation>
    <scope>NUCLEOTIDE SEQUENCE [LARGE SCALE GENOMIC DNA]</scope>
    <source>
        <strain evidence="1">Tsep2-gDNA-1</strain>
        <tissue evidence="1">Whole body</tissue>
    </source>
</reference>
<dbReference type="Proteomes" id="UP000078541">
    <property type="component" value="Unassembled WGS sequence"/>
</dbReference>
<dbReference type="EMBL" id="KQ981169">
    <property type="protein sequence ID" value="KYN45393.1"/>
    <property type="molecule type" value="Genomic_DNA"/>
</dbReference>